<keyword evidence="3" id="KW-0812">Transmembrane</keyword>
<dbReference type="AlphaFoldDB" id="A0A6N2XW33"/>
<dbReference type="EMBL" id="CACRTL010000003">
    <property type="protein sequence ID" value="VYT58302.1"/>
    <property type="molecule type" value="Genomic_DNA"/>
</dbReference>
<keyword evidence="4" id="KW-0732">Signal</keyword>
<name>A0A6N2XW33_9FIRM</name>
<dbReference type="Proteomes" id="UP001211987">
    <property type="component" value="Unassembled WGS sequence"/>
</dbReference>
<dbReference type="Pfam" id="PF06458">
    <property type="entry name" value="MucBP"/>
    <property type="match status" value="1"/>
</dbReference>
<evidence type="ECO:0000256" key="3">
    <source>
        <dbReference type="SAM" id="Phobius"/>
    </source>
</evidence>
<keyword evidence="3" id="KW-0472">Membrane</keyword>
<proteinExistence type="predicted"/>
<evidence type="ECO:0000313" key="6">
    <source>
        <dbReference type="EMBL" id="MDB7084229.1"/>
    </source>
</evidence>
<reference evidence="6" key="2">
    <citation type="submission" date="2023-01" db="EMBL/GenBank/DDBJ databases">
        <title>Human gut microbiome strain richness.</title>
        <authorList>
            <person name="Chen-Liaw A."/>
        </authorList>
    </citation>
    <scope>NUCLEOTIDE SEQUENCE</scope>
    <source>
        <strain evidence="6">1001217st2_G6_1001217B_191108</strain>
    </source>
</reference>
<dbReference type="InterPro" id="IPR009459">
    <property type="entry name" value="MucBP_dom"/>
</dbReference>
<feature type="region of interest" description="Disordered" evidence="2">
    <location>
        <begin position="196"/>
        <end position="241"/>
    </location>
</feature>
<protein>
    <submittedName>
        <fullName evidence="6">MucBP domain-containing protein</fullName>
    </submittedName>
</protein>
<evidence type="ECO:0000313" key="7">
    <source>
        <dbReference type="EMBL" id="VYT58302.1"/>
    </source>
</evidence>
<keyword evidence="1" id="KW-0677">Repeat</keyword>
<evidence type="ECO:0000256" key="2">
    <source>
        <dbReference type="SAM" id="MobiDB-lite"/>
    </source>
</evidence>
<keyword evidence="3" id="KW-1133">Transmembrane helix</keyword>
<dbReference type="EMBL" id="JAQLKE010000015">
    <property type="protein sequence ID" value="MDB7084229.1"/>
    <property type="molecule type" value="Genomic_DNA"/>
</dbReference>
<feature type="transmembrane region" description="Helical" evidence="3">
    <location>
        <begin position="251"/>
        <end position="270"/>
    </location>
</feature>
<dbReference type="Gene3D" id="3.10.20.320">
    <property type="entry name" value="Putative peptidoglycan bound protein (lpxtg motif)"/>
    <property type="match status" value="1"/>
</dbReference>
<dbReference type="GeneID" id="64196685"/>
<evidence type="ECO:0000256" key="1">
    <source>
        <dbReference type="ARBA" id="ARBA00022737"/>
    </source>
</evidence>
<feature type="signal peptide" evidence="4">
    <location>
        <begin position="1"/>
        <end position="23"/>
    </location>
</feature>
<dbReference type="RefSeq" id="WP_008792089.1">
    <property type="nucleotide sequence ID" value="NZ_AP031443.1"/>
</dbReference>
<sequence length="277" mass="29568">MKKIKKVIIVLAMMIAMVGFVNPMTVDASRTYKVTFRAGAHGTFAANGENKITIDVAANERFPDIPDINVEDGYYLMGWNKTLPASGEAVTGAMTFVAKYQVLTNGREYSINYVNQDNVQIATTKVMTAPLGSTVNERAKTIAGYELIGAADLSITIGETDNSITYVYRDLNVTQEYVESVVVIPVGLPANTAVSTATGGAGTGGTTTNQGDDTENVTDSETPLSPGDGTEEVPDDQTPLKKGEEGINYTYLYITGGIVLLLIAAGIFILKRKQASE</sequence>
<feature type="chain" id="PRO_5044425986" evidence="4">
    <location>
        <begin position="24"/>
        <end position="277"/>
    </location>
</feature>
<organism evidence="7">
    <name type="scientific">Thomasclavelia ramosa</name>
    <dbReference type="NCBI Taxonomy" id="1547"/>
    <lineage>
        <taxon>Bacteria</taxon>
        <taxon>Bacillati</taxon>
        <taxon>Bacillota</taxon>
        <taxon>Erysipelotrichia</taxon>
        <taxon>Erysipelotrichales</taxon>
        <taxon>Coprobacillaceae</taxon>
        <taxon>Thomasclavelia</taxon>
    </lineage>
</organism>
<feature type="domain" description="MucBP" evidence="5">
    <location>
        <begin position="111"/>
        <end position="169"/>
    </location>
</feature>
<evidence type="ECO:0000259" key="5">
    <source>
        <dbReference type="Pfam" id="PF06458"/>
    </source>
</evidence>
<accession>A0A6N2XW33</accession>
<evidence type="ECO:0000256" key="4">
    <source>
        <dbReference type="SAM" id="SignalP"/>
    </source>
</evidence>
<reference evidence="7" key="1">
    <citation type="submission" date="2019-11" db="EMBL/GenBank/DDBJ databases">
        <authorList>
            <person name="Feng L."/>
        </authorList>
    </citation>
    <scope>NUCLEOTIDE SEQUENCE</scope>
    <source>
        <strain evidence="7">CramosumLFYP8</strain>
    </source>
</reference>
<gene>
    <name evidence="7" type="ORF">CRLFYP8_00761</name>
    <name evidence="6" type="ORF">PM738_10480</name>
</gene>